<organism evidence="2 3">
    <name type="scientific">Brassica cretica</name>
    <name type="common">Mustard</name>
    <dbReference type="NCBI Taxonomy" id="69181"/>
    <lineage>
        <taxon>Eukaryota</taxon>
        <taxon>Viridiplantae</taxon>
        <taxon>Streptophyta</taxon>
        <taxon>Embryophyta</taxon>
        <taxon>Tracheophyta</taxon>
        <taxon>Spermatophyta</taxon>
        <taxon>Magnoliopsida</taxon>
        <taxon>eudicotyledons</taxon>
        <taxon>Gunneridae</taxon>
        <taxon>Pentapetalae</taxon>
        <taxon>rosids</taxon>
        <taxon>malvids</taxon>
        <taxon>Brassicales</taxon>
        <taxon>Brassicaceae</taxon>
        <taxon>Brassiceae</taxon>
        <taxon>Brassica</taxon>
    </lineage>
</organism>
<accession>A0ABQ7D299</accession>
<evidence type="ECO:0000313" key="2">
    <source>
        <dbReference type="EMBL" id="KAF3566517.1"/>
    </source>
</evidence>
<feature type="compositionally biased region" description="Polar residues" evidence="1">
    <location>
        <begin position="17"/>
        <end position="33"/>
    </location>
</feature>
<keyword evidence="3" id="KW-1185">Reference proteome</keyword>
<dbReference type="Proteomes" id="UP000266723">
    <property type="component" value="Unassembled WGS sequence"/>
</dbReference>
<protein>
    <submittedName>
        <fullName evidence="2">Uncharacterized protein</fullName>
    </submittedName>
</protein>
<sequence length="156" mass="16926">MKRSGIYELQLFKRTPNLKSDQNFESERLSNGQKGTGHVDSVELTDSPEGHRYRSPAATAEMRRRLTRKLAGGDGGAAAEDGGSAAEDGGESGGDDFWRRVDVTRSDGETYRGACGLIRAPIAARSAATASSRREEHDDGLGCTRFATVKKLWSIY</sequence>
<name>A0ABQ7D299_BRACR</name>
<comment type="caution">
    <text evidence="2">The sequence shown here is derived from an EMBL/GenBank/DDBJ whole genome shotgun (WGS) entry which is preliminary data.</text>
</comment>
<evidence type="ECO:0000256" key="1">
    <source>
        <dbReference type="SAM" id="MobiDB-lite"/>
    </source>
</evidence>
<feature type="compositionally biased region" description="Low complexity" evidence="1">
    <location>
        <begin position="77"/>
        <end position="87"/>
    </location>
</feature>
<gene>
    <name evidence="2" type="ORF">DY000_02013547</name>
</gene>
<dbReference type="EMBL" id="QGKV02000759">
    <property type="protein sequence ID" value="KAF3566517.1"/>
    <property type="molecule type" value="Genomic_DNA"/>
</dbReference>
<evidence type="ECO:0000313" key="3">
    <source>
        <dbReference type="Proteomes" id="UP000266723"/>
    </source>
</evidence>
<reference evidence="2 3" key="1">
    <citation type="journal article" date="2020" name="BMC Genomics">
        <title>Intraspecific diversification of the crop wild relative Brassica cretica Lam. using demographic model selection.</title>
        <authorList>
            <person name="Kioukis A."/>
            <person name="Michalopoulou V.A."/>
            <person name="Briers L."/>
            <person name="Pirintsos S."/>
            <person name="Studholme D.J."/>
            <person name="Pavlidis P."/>
            <person name="Sarris P.F."/>
        </authorList>
    </citation>
    <scope>NUCLEOTIDE SEQUENCE [LARGE SCALE GENOMIC DNA]</scope>
    <source>
        <strain evidence="3">cv. PFS-1207/04</strain>
    </source>
</reference>
<feature type="region of interest" description="Disordered" evidence="1">
    <location>
        <begin position="16"/>
        <end position="99"/>
    </location>
</feature>
<proteinExistence type="predicted"/>